<reference evidence="2" key="1">
    <citation type="submission" date="2023-06" db="EMBL/GenBank/DDBJ databases">
        <authorList>
            <person name="Kurt Z."/>
        </authorList>
    </citation>
    <scope>NUCLEOTIDE SEQUENCE</scope>
</reference>
<protein>
    <submittedName>
        <fullName evidence="3">Hypothetical_protein</fullName>
    </submittedName>
</protein>
<dbReference type="AlphaFoldDB" id="A0AA86QWL0"/>
<gene>
    <name evidence="3" type="ORF">HINF_LOCUS51477</name>
    <name evidence="2" type="ORF">HINF_LOCUS53615</name>
</gene>
<comment type="caution">
    <text evidence="2">The sequence shown here is derived from an EMBL/GenBank/DDBJ whole genome shotgun (WGS) entry which is preliminary data.</text>
</comment>
<evidence type="ECO:0000313" key="4">
    <source>
        <dbReference type="Proteomes" id="UP001642409"/>
    </source>
</evidence>
<reference evidence="3 4" key="2">
    <citation type="submission" date="2024-07" db="EMBL/GenBank/DDBJ databases">
        <authorList>
            <person name="Akdeniz Z."/>
        </authorList>
    </citation>
    <scope>NUCLEOTIDE SEQUENCE [LARGE SCALE GENOMIC DNA]</scope>
</reference>
<keyword evidence="1" id="KW-0812">Transmembrane</keyword>
<sequence>MVDSLLDAIMKSDLIMLINFSVHIFVQYYCLAILDGLIYLSSSLIASSEMGFQLMHTQMLSLIFDNIAASREVKQLSTNIQNVSSVNEIYVPVWLVKNY</sequence>
<keyword evidence="4" id="KW-1185">Reference proteome</keyword>
<organism evidence="2">
    <name type="scientific">Hexamita inflata</name>
    <dbReference type="NCBI Taxonomy" id="28002"/>
    <lineage>
        <taxon>Eukaryota</taxon>
        <taxon>Metamonada</taxon>
        <taxon>Diplomonadida</taxon>
        <taxon>Hexamitidae</taxon>
        <taxon>Hexamitinae</taxon>
        <taxon>Hexamita</taxon>
    </lineage>
</organism>
<proteinExistence type="predicted"/>
<dbReference type="EMBL" id="CATOUU010000997">
    <property type="protein sequence ID" value="CAI9965970.1"/>
    <property type="molecule type" value="Genomic_DNA"/>
</dbReference>
<accession>A0AA86QWL0</accession>
<feature type="transmembrane region" description="Helical" evidence="1">
    <location>
        <begin position="20"/>
        <end position="40"/>
    </location>
</feature>
<keyword evidence="1" id="KW-1133">Transmembrane helix</keyword>
<dbReference type="EMBL" id="CAXDID020000251">
    <property type="protein sequence ID" value="CAL6064688.1"/>
    <property type="molecule type" value="Genomic_DNA"/>
</dbReference>
<evidence type="ECO:0000313" key="3">
    <source>
        <dbReference type="EMBL" id="CAL6064688.1"/>
    </source>
</evidence>
<keyword evidence="1" id="KW-0472">Membrane</keyword>
<evidence type="ECO:0000256" key="1">
    <source>
        <dbReference type="SAM" id="Phobius"/>
    </source>
</evidence>
<dbReference type="Proteomes" id="UP001642409">
    <property type="component" value="Unassembled WGS sequence"/>
</dbReference>
<name>A0AA86QWL0_9EUKA</name>
<evidence type="ECO:0000313" key="2">
    <source>
        <dbReference type="EMBL" id="CAI9965970.1"/>
    </source>
</evidence>